<keyword evidence="1" id="KW-0677">Repeat</keyword>
<dbReference type="SUPFAM" id="SSF52540">
    <property type="entry name" value="P-loop containing nucleoside triphosphate hydrolases"/>
    <property type="match status" value="1"/>
</dbReference>
<dbReference type="InterPro" id="IPR050611">
    <property type="entry name" value="ABCF"/>
</dbReference>
<dbReference type="Pfam" id="PF00005">
    <property type="entry name" value="ABC_tran"/>
    <property type="match status" value="1"/>
</dbReference>
<comment type="caution">
    <text evidence="3">The sequence shown here is derived from an EMBL/GenBank/DDBJ whole genome shotgun (WGS) entry which is preliminary data.</text>
</comment>
<organism evidence="3 4">
    <name type="scientific">Cerrena zonata</name>
    <dbReference type="NCBI Taxonomy" id="2478898"/>
    <lineage>
        <taxon>Eukaryota</taxon>
        <taxon>Fungi</taxon>
        <taxon>Dikarya</taxon>
        <taxon>Basidiomycota</taxon>
        <taxon>Agaricomycotina</taxon>
        <taxon>Agaricomycetes</taxon>
        <taxon>Polyporales</taxon>
        <taxon>Cerrenaceae</taxon>
        <taxon>Cerrena</taxon>
    </lineage>
</organism>
<dbReference type="PANTHER" id="PTHR19211">
    <property type="entry name" value="ATP-BINDING TRANSPORT PROTEIN-RELATED"/>
    <property type="match status" value="1"/>
</dbReference>
<protein>
    <recommendedName>
        <fullName evidence="2">ABC transporter domain-containing protein</fullName>
    </recommendedName>
</protein>
<accession>A0AAW0FXH4</accession>
<gene>
    <name evidence="3" type="ORF">QCA50_015507</name>
</gene>
<dbReference type="AlphaFoldDB" id="A0AAW0FXH4"/>
<dbReference type="InterPro" id="IPR003439">
    <property type="entry name" value="ABC_transporter-like_ATP-bd"/>
</dbReference>
<dbReference type="Gene3D" id="3.40.50.300">
    <property type="entry name" value="P-loop containing nucleotide triphosphate hydrolases"/>
    <property type="match status" value="1"/>
</dbReference>
<dbReference type="PANTHER" id="PTHR19211:SF135">
    <property type="entry name" value="ATPASE, PUTATIVE (AFU_ORTHOLOGUE AFUA_1G16440)-RELATED"/>
    <property type="match status" value="1"/>
</dbReference>
<dbReference type="GO" id="GO:0005524">
    <property type="term" value="F:ATP binding"/>
    <property type="evidence" value="ECO:0007669"/>
    <property type="project" value="InterPro"/>
</dbReference>
<dbReference type="GO" id="GO:0016887">
    <property type="term" value="F:ATP hydrolysis activity"/>
    <property type="evidence" value="ECO:0007669"/>
    <property type="project" value="InterPro"/>
</dbReference>
<dbReference type="Proteomes" id="UP001385951">
    <property type="component" value="Unassembled WGS sequence"/>
</dbReference>
<dbReference type="EMBL" id="JASBNA010000041">
    <property type="protein sequence ID" value="KAK7681415.1"/>
    <property type="molecule type" value="Genomic_DNA"/>
</dbReference>
<keyword evidence="4" id="KW-1185">Reference proteome</keyword>
<feature type="domain" description="ABC transporter" evidence="2">
    <location>
        <begin position="42"/>
        <end position="78"/>
    </location>
</feature>
<dbReference type="InterPro" id="IPR027417">
    <property type="entry name" value="P-loop_NTPase"/>
</dbReference>
<proteinExistence type="predicted"/>
<sequence length="111" mass="12360">MNTPKIIATSQISRFHVDTLSTLSKEIDLKDVNISISQRDILSDAHLRLKENVCYGLVGRNGVGKSTLLRAISEKLIPGLPDNLRVLLAGQVEEQTRLIPRALYQLLLLTQ</sequence>
<reference evidence="3 4" key="1">
    <citation type="submission" date="2022-09" db="EMBL/GenBank/DDBJ databases">
        <authorList>
            <person name="Palmer J.M."/>
        </authorList>
    </citation>
    <scope>NUCLEOTIDE SEQUENCE [LARGE SCALE GENOMIC DNA]</scope>
    <source>
        <strain evidence="3 4">DSM 7382</strain>
    </source>
</reference>
<evidence type="ECO:0000256" key="1">
    <source>
        <dbReference type="ARBA" id="ARBA00022737"/>
    </source>
</evidence>
<evidence type="ECO:0000313" key="3">
    <source>
        <dbReference type="EMBL" id="KAK7681415.1"/>
    </source>
</evidence>
<name>A0AAW0FXH4_9APHY</name>
<evidence type="ECO:0000259" key="2">
    <source>
        <dbReference type="Pfam" id="PF00005"/>
    </source>
</evidence>
<evidence type="ECO:0000313" key="4">
    <source>
        <dbReference type="Proteomes" id="UP001385951"/>
    </source>
</evidence>